<name>A0A645ID34_9ZZZZ</name>
<accession>A0A645ID34</accession>
<proteinExistence type="predicted"/>
<dbReference type="EMBL" id="VSSQ01111498">
    <property type="protein sequence ID" value="MPN48826.1"/>
    <property type="molecule type" value="Genomic_DNA"/>
</dbReference>
<sequence length="114" mass="12534">MQPHGPPRHAVTGDELHLGRVVARHACALNGQPQPLRTRIEIQRCRALAGMPSGQQIGRILQHERGIARTHERLGIGRGRLVELRDIPRAACTKGQRLALGIRAPARTRRSGAQ</sequence>
<comment type="caution">
    <text evidence="1">The sequence shown here is derived from an EMBL/GenBank/DDBJ whole genome shotgun (WGS) entry which is preliminary data.</text>
</comment>
<dbReference type="AlphaFoldDB" id="A0A645ID34"/>
<gene>
    <name evidence="1" type="ORF">SDC9_196438</name>
</gene>
<reference evidence="1" key="1">
    <citation type="submission" date="2019-08" db="EMBL/GenBank/DDBJ databases">
        <authorList>
            <person name="Kucharzyk K."/>
            <person name="Murdoch R.W."/>
            <person name="Higgins S."/>
            <person name="Loffler F."/>
        </authorList>
    </citation>
    <scope>NUCLEOTIDE SEQUENCE</scope>
</reference>
<organism evidence="1">
    <name type="scientific">bioreactor metagenome</name>
    <dbReference type="NCBI Taxonomy" id="1076179"/>
    <lineage>
        <taxon>unclassified sequences</taxon>
        <taxon>metagenomes</taxon>
        <taxon>ecological metagenomes</taxon>
    </lineage>
</organism>
<evidence type="ECO:0000313" key="1">
    <source>
        <dbReference type="EMBL" id="MPN48826.1"/>
    </source>
</evidence>
<protein>
    <submittedName>
        <fullName evidence="1">Uncharacterized protein</fullName>
    </submittedName>
</protein>